<name>A0A1X7UAI8_AMPQE</name>
<protein>
    <submittedName>
        <fullName evidence="2">Uncharacterized protein</fullName>
    </submittedName>
</protein>
<evidence type="ECO:0000256" key="1">
    <source>
        <dbReference type="SAM" id="MobiDB-lite"/>
    </source>
</evidence>
<dbReference type="EnsemblMetazoa" id="Aqu2.1.24476_001">
    <property type="protein sequence ID" value="Aqu2.1.24476_001"/>
    <property type="gene ID" value="Aqu2.1.24476"/>
</dbReference>
<feature type="compositionally biased region" description="Acidic residues" evidence="1">
    <location>
        <begin position="222"/>
        <end position="271"/>
    </location>
</feature>
<dbReference type="InParanoid" id="A0A1X7UAI8"/>
<reference evidence="2" key="1">
    <citation type="submission" date="2017-05" db="UniProtKB">
        <authorList>
            <consortium name="EnsemblMetazoa"/>
        </authorList>
    </citation>
    <scope>IDENTIFICATION</scope>
</reference>
<sequence>MIELRLVSTLFFKKEASHAKATSAPTSPVHLLSISPVTPTATHATATCTSTPTSSVQPLSSPVTHRARHATATSTSTPILSVQPLFTTTSTPTSSHATVATSTISMSELFTTIITLSLHLKALLLRKGTKRLSIFNVETPSRKKAITSLGRNSDLAAARECLTRLSPLGISRSTLIKLDNDLGKGHDKLVKAQQESITAAFNFSDSTQGTEEAIHTLFTGEMNDDNNESSDSEDDNENDENQNEYDDDDDDDVDKIDTDDSESDESDALDVNEDRMSVDSLHELMDDDNDDLYHQHVH</sequence>
<organism evidence="2">
    <name type="scientific">Amphimedon queenslandica</name>
    <name type="common">Sponge</name>
    <dbReference type="NCBI Taxonomy" id="400682"/>
    <lineage>
        <taxon>Eukaryota</taxon>
        <taxon>Metazoa</taxon>
        <taxon>Porifera</taxon>
        <taxon>Demospongiae</taxon>
        <taxon>Heteroscleromorpha</taxon>
        <taxon>Haplosclerida</taxon>
        <taxon>Niphatidae</taxon>
        <taxon>Amphimedon</taxon>
    </lineage>
</organism>
<feature type="region of interest" description="Disordered" evidence="1">
    <location>
        <begin position="43"/>
        <end position="75"/>
    </location>
</feature>
<feature type="compositionally biased region" description="Basic and acidic residues" evidence="1">
    <location>
        <begin position="272"/>
        <end position="284"/>
    </location>
</feature>
<feature type="region of interest" description="Disordered" evidence="1">
    <location>
        <begin position="221"/>
        <end position="298"/>
    </location>
</feature>
<feature type="compositionally biased region" description="Low complexity" evidence="1">
    <location>
        <begin position="43"/>
        <end position="55"/>
    </location>
</feature>
<dbReference type="AlphaFoldDB" id="A0A1X7UAI8"/>
<evidence type="ECO:0000313" key="2">
    <source>
        <dbReference type="EnsemblMetazoa" id="Aqu2.1.24476_001"/>
    </source>
</evidence>
<accession>A0A1X7UAI8</accession>
<proteinExistence type="predicted"/>
<dbReference type="STRING" id="400682.A0A1X7UAI8"/>